<evidence type="ECO:0000256" key="1">
    <source>
        <dbReference type="ARBA" id="ARBA00023015"/>
    </source>
</evidence>
<dbReference type="PROSITE" id="PS51000">
    <property type="entry name" value="HTH_DEOR_2"/>
    <property type="match status" value="1"/>
</dbReference>
<accession>A0ABW5V6J0</accession>
<evidence type="ECO:0000313" key="5">
    <source>
        <dbReference type="EMBL" id="MFD2761611.1"/>
    </source>
</evidence>
<evidence type="ECO:0000256" key="2">
    <source>
        <dbReference type="ARBA" id="ARBA00023125"/>
    </source>
</evidence>
<dbReference type="Pfam" id="PF08220">
    <property type="entry name" value="HTH_DeoR"/>
    <property type="match status" value="1"/>
</dbReference>
<dbReference type="PANTHER" id="PTHR41247:SF1">
    <property type="entry name" value="HTH-TYPE TRANSCRIPTIONAL REPRESSOR YCNK"/>
    <property type="match status" value="1"/>
</dbReference>
<dbReference type="EMBL" id="JBHUNA010000024">
    <property type="protein sequence ID" value="MFD2761611.1"/>
    <property type="molecule type" value="Genomic_DNA"/>
</dbReference>
<dbReference type="Gene3D" id="1.10.10.10">
    <property type="entry name" value="Winged helix-like DNA-binding domain superfamily/Winged helix DNA-binding domain"/>
    <property type="match status" value="1"/>
</dbReference>
<dbReference type="InterPro" id="IPR001034">
    <property type="entry name" value="DeoR_HTH"/>
</dbReference>
<dbReference type="Gene3D" id="3.30.70.2050">
    <property type="match status" value="1"/>
</dbReference>
<dbReference type="SUPFAM" id="SSF46785">
    <property type="entry name" value="Winged helix' DNA-binding domain"/>
    <property type="match status" value="1"/>
</dbReference>
<evidence type="ECO:0000313" key="6">
    <source>
        <dbReference type="Proteomes" id="UP001597502"/>
    </source>
</evidence>
<keyword evidence="2" id="KW-0238">DNA-binding</keyword>
<proteinExistence type="predicted"/>
<dbReference type="InterPro" id="IPR008719">
    <property type="entry name" value="N2O_reductase_NosL"/>
</dbReference>
<dbReference type="PRINTS" id="PR00037">
    <property type="entry name" value="HTHLACR"/>
</dbReference>
<dbReference type="RefSeq" id="WP_382394282.1">
    <property type="nucleotide sequence ID" value="NZ_JBHUNA010000024.1"/>
</dbReference>
<dbReference type="Pfam" id="PF05573">
    <property type="entry name" value="NosL"/>
    <property type="match status" value="1"/>
</dbReference>
<reference evidence="6" key="1">
    <citation type="journal article" date="2019" name="Int. J. Syst. Evol. Microbiol.">
        <title>The Global Catalogue of Microorganisms (GCM) 10K type strain sequencing project: providing services to taxonomists for standard genome sequencing and annotation.</title>
        <authorList>
            <consortium name="The Broad Institute Genomics Platform"/>
            <consortium name="The Broad Institute Genome Sequencing Center for Infectious Disease"/>
            <person name="Wu L."/>
            <person name="Ma J."/>
        </authorList>
    </citation>
    <scope>NUCLEOTIDE SEQUENCE [LARGE SCALE GENOMIC DNA]</scope>
    <source>
        <strain evidence="6">TISTR 1535</strain>
    </source>
</reference>
<dbReference type="PROSITE" id="PS00894">
    <property type="entry name" value="HTH_DEOR_1"/>
    <property type="match status" value="1"/>
</dbReference>
<dbReference type="PANTHER" id="PTHR41247">
    <property type="entry name" value="HTH-TYPE TRANSCRIPTIONAL REPRESSOR YCNK"/>
    <property type="match status" value="1"/>
</dbReference>
<evidence type="ECO:0000256" key="3">
    <source>
        <dbReference type="ARBA" id="ARBA00023163"/>
    </source>
</evidence>
<dbReference type="InterPro" id="IPR036388">
    <property type="entry name" value="WH-like_DNA-bd_sf"/>
</dbReference>
<keyword evidence="6" id="KW-1185">Reference proteome</keyword>
<dbReference type="Proteomes" id="UP001597502">
    <property type="component" value="Unassembled WGS sequence"/>
</dbReference>
<comment type="caution">
    <text evidence="5">The sequence shown here is derived from an EMBL/GenBank/DDBJ whole genome shotgun (WGS) entry which is preliminary data.</text>
</comment>
<feature type="domain" description="HTH deoR-type" evidence="4">
    <location>
        <begin position="3"/>
        <end position="58"/>
    </location>
</feature>
<dbReference type="SUPFAM" id="SSF160387">
    <property type="entry name" value="NosL/MerB-like"/>
    <property type="match status" value="1"/>
</dbReference>
<keyword evidence="1" id="KW-0805">Transcription regulation</keyword>
<sequence length="195" mass="21812">MLPIERQQKIKELLSKHHYMKISDLSEELGVSEMTIHRDLKPLINDGAVLKTFGGVSIAQDANEHTPATKDCVFCSRTINDRLAYRLILTNNRIETACCAHCGLLRHRQLGDEVVQAICPDFFRQTTLSAQLAFYVMDASVEIGCCHPQVLTFERSKDAEKFVKGFGGTIYHFSDAEEAIFQKMNGHGGCSGSHH</sequence>
<gene>
    <name evidence="5" type="ORF">ACFSUO_11675</name>
</gene>
<name>A0ABW5V6J0_9BACI</name>
<dbReference type="InterPro" id="IPR018356">
    <property type="entry name" value="Tscrpt_reg_HTH_DeoR_CS"/>
</dbReference>
<dbReference type="SMART" id="SM00420">
    <property type="entry name" value="HTH_DEOR"/>
    <property type="match status" value="1"/>
</dbReference>
<dbReference type="InterPro" id="IPR036390">
    <property type="entry name" value="WH_DNA-bd_sf"/>
</dbReference>
<protein>
    <submittedName>
        <fullName evidence="5">DeoR family transcriptional regulator</fullName>
    </submittedName>
</protein>
<evidence type="ECO:0000259" key="4">
    <source>
        <dbReference type="PROSITE" id="PS51000"/>
    </source>
</evidence>
<keyword evidence="3" id="KW-0804">Transcription</keyword>
<organism evidence="5 6">
    <name type="scientific">Lentibacillus juripiscarius</name>
    <dbReference type="NCBI Taxonomy" id="257446"/>
    <lineage>
        <taxon>Bacteria</taxon>
        <taxon>Bacillati</taxon>
        <taxon>Bacillota</taxon>
        <taxon>Bacilli</taxon>
        <taxon>Bacillales</taxon>
        <taxon>Bacillaceae</taxon>
        <taxon>Lentibacillus</taxon>
    </lineage>
</organism>